<comment type="caution">
    <text evidence="1">The sequence shown here is derived from an EMBL/GenBank/DDBJ whole genome shotgun (WGS) entry which is preliminary data.</text>
</comment>
<keyword evidence="2" id="KW-1185">Reference proteome</keyword>
<sequence length="87" mass="10333">MINFKEMIERESVENILLYLAPLRSFPDIDNMFVRYKFEIIEKGLLYPAYANLLKGGMFIEDEKGHTRKGPNWKEPEFVTKKKYGIE</sequence>
<accession>A0ABQ5LFR2</accession>
<name>A0ABQ5LFR2_9GAMM</name>
<evidence type="ECO:0000313" key="1">
    <source>
        <dbReference type="EMBL" id="GKX62445.1"/>
    </source>
</evidence>
<dbReference type="Proteomes" id="UP001059610">
    <property type="component" value="Unassembled WGS sequence"/>
</dbReference>
<protein>
    <recommendedName>
        <fullName evidence="3">Immunity protein</fullName>
    </recommendedName>
</protein>
<organism evidence="1 2">
    <name type="scientific">Pragia fontium</name>
    <dbReference type="NCBI Taxonomy" id="82985"/>
    <lineage>
        <taxon>Bacteria</taxon>
        <taxon>Pseudomonadati</taxon>
        <taxon>Pseudomonadota</taxon>
        <taxon>Gammaproteobacteria</taxon>
        <taxon>Enterobacterales</taxon>
        <taxon>Budviciaceae</taxon>
        <taxon>Pragia</taxon>
    </lineage>
</organism>
<dbReference type="EMBL" id="BRLJ01000002">
    <property type="protein sequence ID" value="GKX62445.1"/>
    <property type="molecule type" value="Genomic_DNA"/>
</dbReference>
<evidence type="ECO:0008006" key="3">
    <source>
        <dbReference type="Google" id="ProtNLM"/>
    </source>
</evidence>
<evidence type="ECO:0000313" key="2">
    <source>
        <dbReference type="Proteomes" id="UP001059610"/>
    </source>
</evidence>
<reference evidence="1" key="1">
    <citation type="submission" date="2022-06" db="EMBL/GenBank/DDBJ databases">
        <title>Draft genome sequences of Pragia fontium str. JCM24417.</title>
        <authorList>
            <person name="Wakabayashi Y."/>
            <person name="Kojima K."/>
        </authorList>
    </citation>
    <scope>NUCLEOTIDE SEQUENCE</scope>
    <source>
        <strain evidence="1">JCM 24417</strain>
    </source>
</reference>
<dbReference type="RefSeq" id="WP_261821671.1">
    <property type="nucleotide sequence ID" value="NZ_BRLJ01000002.1"/>
</dbReference>
<proteinExistence type="predicted"/>
<gene>
    <name evidence="1" type="ORF">SOASR032_10140</name>
</gene>